<reference evidence="1" key="2">
    <citation type="submission" date="2022-01" db="EMBL/GenBank/DDBJ databases">
        <authorList>
            <person name="Yamashiro T."/>
            <person name="Shiraishi A."/>
            <person name="Satake H."/>
            <person name="Nakayama K."/>
        </authorList>
    </citation>
    <scope>NUCLEOTIDE SEQUENCE</scope>
</reference>
<sequence length="95" mass="11102">MFQVRLSFLYLREVSTFLFLEFEEVLRLLLLLWITRLLLEVDYCWRLVIGLPISLPFIFGQIHGDMVSEDDCFDGGAYGFVDLDLVLIIRTSGYC</sequence>
<evidence type="ECO:0000313" key="1">
    <source>
        <dbReference type="EMBL" id="GJT92672.1"/>
    </source>
</evidence>
<dbReference type="Proteomes" id="UP001151760">
    <property type="component" value="Unassembled WGS sequence"/>
</dbReference>
<gene>
    <name evidence="1" type="ORF">Tco_1081517</name>
</gene>
<dbReference type="EMBL" id="BQNB010020132">
    <property type="protein sequence ID" value="GJT92672.1"/>
    <property type="molecule type" value="Genomic_DNA"/>
</dbReference>
<evidence type="ECO:0000313" key="2">
    <source>
        <dbReference type="Proteomes" id="UP001151760"/>
    </source>
</evidence>
<accession>A0ABQ5HXT1</accession>
<organism evidence="1 2">
    <name type="scientific">Tanacetum coccineum</name>
    <dbReference type="NCBI Taxonomy" id="301880"/>
    <lineage>
        <taxon>Eukaryota</taxon>
        <taxon>Viridiplantae</taxon>
        <taxon>Streptophyta</taxon>
        <taxon>Embryophyta</taxon>
        <taxon>Tracheophyta</taxon>
        <taxon>Spermatophyta</taxon>
        <taxon>Magnoliopsida</taxon>
        <taxon>eudicotyledons</taxon>
        <taxon>Gunneridae</taxon>
        <taxon>Pentapetalae</taxon>
        <taxon>asterids</taxon>
        <taxon>campanulids</taxon>
        <taxon>Asterales</taxon>
        <taxon>Asteraceae</taxon>
        <taxon>Asteroideae</taxon>
        <taxon>Anthemideae</taxon>
        <taxon>Anthemidinae</taxon>
        <taxon>Tanacetum</taxon>
    </lineage>
</organism>
<name>A0ABQ5HXT1_9ASTR</name>
<keyword evidence="2" id="KW-1185">Reference proteome</keyword>
<comment type="caution">
    <text evidence="1">The sequence shown here is derived from an EMBL/GenBank/DDBJ whole genome shotgun (WGS) entry which is preliminary data.</text>
</comment>
<proteinExistence type="predicted"/>
<reference evidence="1" key="1">
    <citation type="journal article" date="2022" name="Int. J. Mol. Sci.">
        <title>Draft Genome of Tanacetum Coccineum: Genomic Comparison of Closely Related Tanacetum-Family Plants.</title>
        <authorList>
            <person name="Yamashiro T."/>
            <person name="Shiraishi A."/>
            <person name="Nakayama K."/>
            <person name="Satake H."/>
        </authorList>
    </citation>
    <scope>NUCLEOTIDE SEQUENCE</scope>
</reference>
<protein>
    <submittedName>
        <fullName evidence="1">Uncharacterized protein</fullName>
    </submittedName>
</protein>